<proteinExistence type="predicted"/>
<dbReference type="InterPro" id="IPR006638">
    <property type="entry name" value="Elp3/MiaA/NifB-like_rSAM"/>
</dbReference>
<dbReference type="PANTHER" id="PTHR43324:SF1">
    <property type="entry name" value="RADICAL SAM CORE DOMAIN-CONTAINING PROTEIN"/>
    <property type="match status" value="1"/>
</dbReference>
<dbReference type="SUPFAM" id="SSF102114">
    <property type="entry name" value="Radical SAM enzymes"/>
    <property type="match status" value="1"/>
</dbReference>
<evidence type="ECO:0000313" key="2">
    <source>
        <dbReference type="EMBL" id="SHH51879.1"/>
    </source>
</evidence>
<protein>
    <submittedName>
        <fullName evidence="2">Radical SAM superfamily enzyme with C-terminal helix-hairpin-helix motif</fullName>
    </submittedName>
</protein>
<dbReference type="Proteomes" id="UP000242592">
    <property type="component" value="Unassembled WGS sequence"/>
</dbReference>
<dbReference type="SFLD" id="SFLDG01082">
    <property type="entry name" value="B12-binding_domain_containing"/>
    <property type="match status" value="1"/>
</dbReference>
<evidence type="ECO:0000259" key="1">
    <source>
        <dbReference type="PROSITE" id="PS51918"/>
    </source>
</evidence>
<gene>
    <name evidence="2" type="ORF">SAMN02745199_1400</name>
</gene>
<dbReference type="STRING" id="1123380.SAMN02745199_1400"/>
<dbReference type="Gene3D" id="3.80.30.20">
    <property type="entry name" value="tm_1862 like domain"/>
    <property type="match status" value="1"/>
</dbReference>
<dbReference type="SFLD" id="SFLDS00029">
    <property type="entry name" value="Radical_SAM"/>
    <property type="match status" value="1"/>
</dbReference>
<dbReference type="InterPro" id="IPR023404">
    <property type="entry name" value="rSAM_horseshoe"/>
</dbReference>
<organism evidence="2 3">
    <name type="scientific">Thermosipho atlanticus DSM 15807</name>
    <dbReference type="NCBI Taxonomy" id="1123380"/>
    <lineage>
        <taxon>Bacteria</taxon>
        <taxon>Thermotogati</taxon>
        <taxon>Thermotogota</taxon>
        <taxon>Thermotogae</taxon>
        <taxon>Thermotogales</taxon>
        <taxon>Fervidobacteriaceae</taxon>
        <taxon>Thermosipho</taxon>
    </lineage>
</organism>
<dbReference type="GO" id="GO:0003824">
    <property type="term" value="F:catalytic activity"/>
    <property type="evidence" value="ECO:0007669"/>
    <property type="project" value="InterPro"/>
</dbReference>
<dbReference type="PROSITE" id="PS51918">
    <property type="entry name" value="RADICAL_SAM"/>
    <property type="match status" value="1"/>
</dbReference>
<evidence type="ECO:0000313" key="3">
    <source>
        <dbReference type="Proteomes" id="UP000242592"/>
    </source>
</evidence>
<feature type="domain" description="Radical SAM core" evidence="1">
    <location>
        <begin position="150"/>
        <end position="415"/>
    </location>
</feature>
<reference evidence="3" key="1">
    <citation type="submission" date="2016-11" db="EMBL/GenBank/DDBJ databases">
        <authorList>
            <person name="Varghese N."/>
            <person name="Submissions S."/>
        </authorList>
    </citation>
    <scope>NUCLEOTIDE SEQUENCE [LARGE SCALE GENOMIC DNA]</scope>
    <source>
        <strain evidence="3">DSM 15807</strain>
    </source>
</reference>
<dbReference type="RefSeq" id="WP_073073513.1">
    <property type="nucleotide sequence ID" value="NZ_FQXN01000005.1"/>
</dbReference>
<dbReference type="EMBL" id="FQXN01000005">
    <property type="protein sequence ID" value="SHH51879.1"/>
    <property type="molecule type" value="Genomic_DNA"/>
</dbReference>
<dbReference type="Pfam" id="PF04055">
    <property type="entry name" value="Radical_SAM"/>
    <property type="match status" value="1"/>
</dbReference>
<dbReference type="AlphaFoldDB" id="A0A1M5TMI0"/>
<dbReference type="PANTHER" id="PTHR43324">
    <property type="match status" value="1"/>
</dbReference>
<dbReference type="SMART" id="SM00729">
    <property type="entry name" value="Elp3"/>
    <property type="match status" value="1"/>
</dbReference>
<accession>A0A1M5TMI0</accession>
<dbReference type="GO" id="GO:0051536">
    <property type="term" value="F:iron-sulfur cluster binding"/>
    <property type="evidence" value="ECO:0007669"/>
    <property type="project" value="InterPro"/>
</dbReference>
<dbReference type="InterPro" id="IPR007197">
    <property type="entry name" value="rSAM"/>
</dbReference>
<dbReference type="InterPro" id="IPR058240">
    <property type="entry name" value="rSAM_sf"/>
</dbReference>
<keyword evidence="3" id="KW-1185">Reference proteome</keyword>
<name>A0A1M5TMI0_9BACT</name>
<dbReference type="OrthoDB" id="3493141at2"/>
<sequence>MKSAVIIDGYVDEPAVLGVPPYISTYTRYIAGTLFIKGFDVDYITIDEIRKRNLWQRFNNYDVLVILSSITVPGKYIGGIPIKLNEINKIFELNKKPLRILTGASVKVVNITEIDDIAEDFVYYAFEKKDYNIIRKVSLEGAKIVKKHPRYPEVICEIEVSLGCERRTFCTFCSEPILHPGFISRPVKDIIDEIEELYKNGVKAFRLGRSANILAYGFEKNNKRINVAYIKELYEGIRRVAPDLEVLHTDNANPAFIAQNYPESAKALEIIVKNNSEGDVLSFGIESFDEIVRRKNNIQGGIDDIDFSIKLVNEIGGIRVNGVPKLLPGLNFIFGLPGETKKSYELLYSKLKQYLDEGILLRRINLRQLMIVQDTPLWYLAKKRRVKINHKLFKHYKYLIRNNIDSEMIKRVFPKGTEIKNVIPEFSEGNIKFGRPLGTYPILIGVIGRFNEKSDIIVIDHGIRSITGIVKNLRVHELSLSELTKIPGIGKRKAEEIKNKYPNLLVKDLILG</sequence>